<reference evidence="3 4" key="1">
    <citation type="submission" date="2024-04" db="EMBL/GenBank/DDBJ databases">
        <title>Genome assembly C_amara_ONT_v2.</title>
        <authorList>
            <person name="Yant L."/>
            <person name="Moore C."/>
            <person name="Slenker M."/>
        </authorList>
    </citation>
    <scope>NUCLEOTIDE SEQUENCE [LARGE SCALE GENOMIC DNA]</scope>
    <source>
        <tissue evidence="3">Leaf</tissue>
    </source>
</reference>
<sequence length="139" mass="16151">MEQQKKEESSGRDRGFGVLAATSRFFYDLHRSVRPEEIVKINSILICNQSFVRMDPQHTGHMLNHLTKQNELLKEAHKSMTQELQKLEVEHEMMMRKLYELTNSHSVNKKKMDETQNVSEGREIVEVSSSTSIVTTDDE</sequence>
<keyword evidence="1" id="KW-0175">Coiled coil</keyword>
<dbReference type="PANTHER" id="PTHR37718:SF2">
    <property type="entry name" value="OS03G0205150 PROTEIN"/>
    <property type="match status" value="1"/>
</dbReference>
<proteinExistence type="predicted"/>
<gene>
    <name evidence="3" type="ORF">V5N11_016808</name>
</gene>
<name>A0ABD0Z6T7_CARAN</name>
<evidence type="ECO:0000313" key="3">
    <source>
        <dbReference type="EMBL" id="KAL1190427.1"/>
    </source>
</evidence>
<organism evidence="3 4">
    <name type="scientific">Cardamine amara subsp. amara</name>
    <dbReference type="NCBI Taxonomy" id="228776"/>
    <lineage>
        <taxon>Eukaryota</taxon>
        <taxon>Viridiplantae</taxon>
        <taxon>Streptophyta</taxon>
        <taxon>Embryophyta</taxon>
        <taxon>Tracheophyta</taxon>
        <taxon>Spermatophyta</taxon>
        <taxon>Magnoliopsida</taxon>
        <taxon>eudicotyledons</taxon>
        <taxon>Gunneridae</taxon>
        <taxon>Pentapetalae</taxon>
        <taxon>rosids</taxon>
        <taxon>malvids</taxon>
        <taxon>Brassicales</taxon>
        <taxon>Brassicaceae</taxon>
        <taxon>Cardamineae</taxon>
        <taxon>Cardamine</taxon>
    </lineage>
</organism>
<comment type="caution">
    <text evidence="3">The sequence shown here is derived from an EMBL/GenBank/DDBJ whole genome shotgun (WGS) entry which is preliminary data.</text>
</comment>
<protein>
    <submittedName>
        <fullName evidence="3">Uncharacterized protein</fullName>
    </submittedName>
</protein>
<evidence type="ECO:0000256" key="2">
    <source>
        <dbReference type="SAM" id="MobiDB-lite"/>
    </source>
</evidence>
<dbReference type="Proteomes" id="UP001558713">
    <property type="component" value="Unassembled WGS sequence"/>
</dbReference>
<dbReference type="EMBL" id="JBANAX010000877">
    <property type="protein sequence ID" value="KAL1190427.1"/>
    <property type="molecule type" value="Genomic_DNA"/>
</dbReference>
<dbReference type="AlphaFoldDB" id="A0ABD0Z6T7"/>
<feature type="compositionally biased region" description="Basic and acidic residues" evidence="2">
    <location>
        <begin position="110"/>
        <end position="125"/>
    </location>
</feature>
<evidence type="ECO:0000313" key="4">
    <source>
        <dbReference type="Proteomes" id="UP001558713"/>
    </source>
</evidence>
<keyword evidence="4" id="KW-1185">Reference proteome</keyword>
<feature type="compositionally biased region" description="Low complexity" evidence="2">
    <location>
        <begin position="126"/>
        <end position="139"/>
    </location>
</feature>
<accession>A0ABD0Z6T7</accession>
<feature type="coiled-coil region" evidence="1">
    <location>
        <begin position="63"/>
        <end position="97"/>
    </location>
</feature>
<dbReference type="PANTHER" id="PTHR37718">
    <property type="entry name" value="BNAC03G61340D PROTEIN"/>
    <property type="match status" value="1"/>
</dbReference>
<evidence type="ECO:0000256" key="1">
    <source>
        <dbReference type="SAM" id="Coils"/>
    </source>
</evidence>
<feature type="region of interest" description="Disordered" evidence="2">
    <location>
        <begin position="106"/>
        <end position="139"/>
    </location>
</feature>